<evidence type="ECO:0000256" key="2">
    <source>
        <dbReference type="ARBA" id="ARBA00005308"/>
    </source>
</evidence>
<comment type="caution">
    <text evidence="6">The sequence shown here is derived from an EMBL/GenBank/DDBJ whole genome shotgun (WGS) entry which is preliminary data.</text>
</comment>
<keyword evidence="7" id="KW-1185">Reference proteome</keyword>
<dbReference type="AlphaFoldDB" id="A0A6A5DNZ1"/>
<gene>
    <name evidence="6" type="ORF">PFLUV_G00260040</name>
</gene>
<evidence type="ECO:0000313" key="7">
    <source>
        <dbReference type="Proteomes" id="UP000465112"/>
    </source>
</evidence>
<keyword evidence="3" id="KW-0812">Transmembrane</keyword>
<dbReference type="Proteomes" id="UP000465112">
    <property type="component" value="Chromosome 22"/>
</dbReference>
<reference evidence="6 7" key="1">
    <citation type="submission" date="2019-06" db="EMBL/GenBank/DDBJ databases">
        <title>A chromosome-scale genome assembly of the European perch, Perca fluviatilis.</title>
        <authorList>
            <person name="Roques C."/>
            <person name="Zahm M."/>
            <person name="Cabau C."/>
            <person name="Klopp C."/>
            <person name="Bouchez O."/>
            <person name="Donnadieu C."/>
            <person name="Kuhl H."/>
            <person name="Gislard M."/>
            <person name="Guendouz S."/>
            <person name="Journot L."/>
            <person name="Haffray P."/>
            <person name="Bestin A."/>
            <person name="Morvezen R."/>
            <person name="Feron R."/>
            <person name="Wen M."/>
            <person name="Jouanno E."/>
            <person name="Herpin A."/>
            <person name="Schartl M."/>
            <person name="Postlethwait J."/>
            <person name="Schaerlinger B."/>
            <person name="Chardard D."/>
            <person name="Lecocq T."/>
            <person name="Poncet C."/>
            <person name="Jaffrelo L."/>
            <person name="Lampietro C."/>
            <person name="Guiguen Y."/>
        </authorList>
    </citation>
    <scope>NUCLEOTIDE SEQUENCE [LARGE SCALE GENOMIC DNA]</scope>
    <source>
        <tissue evidence="6">Blood</tissue>
    </source>
</reference>
<comment type="similarity">
    <text evidence="2">Belongs to the TMEM200 family.</text>
</comment>
<evidence type="ECO:0000313" key="6">
    <source>
        <dbReference type="EMBL" id="KAF1373387.1"/>
    </source>
</evidence>
<dbReference type="EMBL" id="VHII01000022">
    <property type="protein sequence ID" value="KAF1373387.1"/>
    <property type="molecule type" value="Genomic_DNA"/>
</dbReference>
<evidence type="ECO:0000256" key="5">
    <source>
        <dbReference type="ARBA" id="ARBA00023136"/>
    </source>
</evidence>
<dbReference type="GO" id="GO:0016020">
    <property type="term" value="C:membrane"/>
    <property type="evidence" value="ECO:0007669"/>
    <property type="project" value="UniProtKB-SubCell"/>
</dbReference>
<evidence type="ECO:0000256" key="1">
    <source>
        <dbReference type="ARBA" id="ARBA00004141"/>
    </source>
</evidence>
<comment type="subcellular location">
    <subcellularLocation>
        <location evidence="1">Membrane</location>
        <topology evidence="1">Multi-pass membrane protein</topology>
    </subcellularLocation>
</comment>
<protein>
    <submittedName>
        <fullName evidence="6">Uncharacterized protein</fullName>
    </submittedName>
</protein>
<dbReference type="PANTHER" id="PTHR31815:SF2">
    <property type="entry name" value="TRANSMEMBRANE PROTEIN 200C"/>
    <property type="match status" value="1"/>
</dbReference>
<keyword evidence="4" id="KW-1133">Transmembrane helix</keyword>
<dbReference type="PANTHER" id="PTHR31815">
    <property type="entry name" value="AGAP005329-PA"/>
    <property type="match status" value="1"/>
</dbReference>
<organism evidence="6 7">
    <name type="scientific">Perca fluviatilis</name>
    <name type="common">European perch</name>
    <dbReference type="NCBI Taxonomy" id="8168"/>
    <lineage>
        <taxon>Eukaryota</taxon>
        <taxon>Metazoa</taxon>
        <taxon>Chordata</taxon>
        <taxon>Craniata</taxon>
        <taxon>Vertebrata</taxon>
        <taxon>Euteleostomi</taxon>
        <taxon>Actinopterygii</taxon>
        <taxon>Neopterygii</taxon>
        <taxon>Teleostei</taxon>
        <taxon>Neoteleostei</taxon>
        <taxon>Acanthomorphata</taxon>
        <taxon>Eupercaria</taxon>
        <taxon>Perciformes</taxon>
        <taxon>Percoidei</taxon>
        <taxon>Percidae</taxon>
        <taxon>Percinae</taxon>
        <taxon>Perca</taxon>
    </lineage>
</organism>
<dbReference type="Pfam" id="PF10177">
    <property type="entry name" value="DUF2371"/>
    <property type="match status" value="1"/>
</dbReference>
<dbReference type="InterPro" id="IPR018787">
    <property type="entry name" value="DUF2371_TMEM200"/>
</dbReference>
<evidence type="ECO:0000256" key="4">
    <source>
        <dbReference type="ARBA" id="ARBA00022989"/>
    </source>
</evidence>
<accession>A0A6A5DNZ1</accession>
<name>A0A6A5DNZ1_PERFL</name>
<keyword evidence="5" id="KW-0472">Membrane</keyword>
<proteinExistence type="inferred from homology"/>
<sequence>MGIGIFLFICANAVLHENRDKKTKVINLRDIYSTVIDLHALRKPNATTGATQRHGNTLNGIINYVQSQSLETKNRNNKESSR</sequence>
<evidence type="ECO:0000256" key="3">
    <source>
        <dbReference type="ARBA" id="ARBA00022692"/>
    </source>
</evidence>